<dbReference type="InterPro" id="IPR014347">
    <property type="entry name" value="Tautomerase/MIF_sf"/>
</dbReference>
<evidence type="ECO:0000313" key="6">
    <source>
        <dbReference type="Proteomes" id="UP000292685"/>
    </source>
</evidence>
<protein>
    <submittedName>
        <fullName evidence="5">4-oxalocrotonate tautomerase</fullName>
    </submittedName>
</protein>
<comment type="similarity">
    <text evidence="1">Belongs to the 4-oxalocrotonate tautomerase family.</text>
</comment>
<evidence type="ECO:0000256" key="2">
    <source>
        <dbReference type="ARBA" id="ARBA00023235"/>
    </source>
</evidence>
<keyword evidence="6" id="KW-1185">Reference proteome</keyword>
<dbReference type="InterPro" id="IPR004370">
    <property type="entry name" value="4-OT-like_dom"/>
</dbReference>
<dbReference type="Proteomes" id="UP000292685">
    <property type="component" value="Unassembled WGS sequence"/>
</dbReference>
<dbReference type="PANTHER" id="PTHR35530">
    <property type="entry name" value="TAUTOMERASE-RELATED"/>
    <property type="match status" value="1"/>
</dbReference>
<evidence type="ECO:0000313" key="5">
    <source>
        <dbReference type="EMBL" id="RZU63279.1"/>
    </source>
</evidence>
<dbReference type="EMBL" id="SHLA01000001">
    <property type="protein sequence ID" value="RZU63279.1"/>
    <property type="molecule type" value="Genomic_DNA"/>
</dbReference>
<evidence type="ECO:0000259" key="4">
    <source>
        <dbReference type="Pfam" id="PF01361"/>
    </source>
</evidence>
<comment type="caution">
    <text evidence="5">The sequence shown here is derived from an EMBL/GenBank/DDBJ whole genome shotgun (WGS) entry which is preliminary data.</text>
</comment>
<dbReference type="RefSeq" id="WP_102159232.1">
    <property type="nucleotide sequence ID" value="NZ_PGGT01000034.1"/>
</dbReference>
<accession>A0A4Q8AHT8</accession>
<dbReference type="GO" id="GO:0016853">
    <property type="term" value="F:isomerase activity"/>
    <property type="evidence" value="ECO:0007669"/>
    <property type="project" value="UniProtKB-KW"/>
</dbReference>
<evidence type="ECO:0000256" key="1">
    <source>
        <dbReference type="ARBA" id="ARBA00006723"/>
    </source>
</evidence>
<feature type="domain" description="4-oxalocrotonate tautomerase-like" evidence="4">
    <location>
        <begin position="2"/>
        <end position="60"/>
    </location>
</feature>
<proteinExistence type="inferred from homology"/>
<gene>
    <name evidence="5" type="ORF">EV380_2891</name>
</gene>
<reference evidence="5 6" key="1">
    <citation type="submission" date="2019-02" db="EMBL/GenBank/DDBJ databases">
        <title>Sequencing the genomes of 1000 actinobacteria strains.</title>
        <authorList>
            <person name="Klenk H.-P."/>
        </authorList>
    </citation>
    <scope>NUCLEOTIDE SEQUENCE [LARGE SCALE GENOMIC DNA]</scope>
    <source>
        <strain evidence="5 6">DSM 17364</strain>
    </source>
</reference>
<dbReference type="SUPFAM" id="SSF55331">
    <property type="entry name" value="Tautomerase/MIF"/>
    <property type="match status" value="1"/>
</dbReference>
<evidence type="ECO:0000256" key="3">
    <source>
        <dbReference type="SAM" id="MobiDB-lite"/>
    </source>
</evidence>
<name>A0A4Q8AHT8_9MICC</name>
<dbReference type="AlphaFoldDB" id="A0A4Q8AHT8"/>
<dbReference type="OrthoDB" id="4965437at2"/>
<feature type="region of interest" description="Disordered" evidence="3">
    <location>
        <begin position="53"/>
        <end position="73"/>
    </location>
</feature>
<keyword evidence="2" id="KW-0413">Isomerase</keyword>
<organism evidence="5 6">
    <name type="scientific">Zhihengliuella halotolerans</name>
    <dbReference type="NCBI Taxonomy" id="370736"/>
    <lineage>
        <taxon>Bacteria</taxon>
        <taxon>Bacillati</taxon>
        <taxon>Actinomycetota</taxon>
        <taxon>Actinomycetes</taxon>
        <taxon>Micrococcales</taxon>
        <taxon>Micrococcaceae</taxon>
        <taxon>Zhihengliuella</taxon>
    </lineage>
</organism>
<dbReference type="Pfam" id="PF01361">
    <property type="entry name" value="Tautomerase"/>
    <property type="match status" value="1"/>
</dbReference>
<dbReference type="Gene3D" id="3.30.429.10">
    <property type="entry name" value="Macrophage Migration Inhibitory Factor"/>
    <property type="match status" value="1"/>
</dbReference>
<sequence length="73" mass="7882">MPLIDVSIAEGRSPEQLRNLVSALHAAAEETVGALPENTTVIIREVPTTHWSKADKTIAERQAAPAHSTEPKE</sequence>
<dbReference type="PANTHER" id="PTHR35530:SF1">
    <property type="entry name" value="2-HYDROXYMUCONATE TAUTOMERASE"/>
    <property type="match status" value="1"/>
</dbReference>